<organism evidence="1 2">
    <name type="scientific">Cohnella silvisoli</name>
    <dbReference type="NCBI Taxonomy" id="2873699"/>
    <lineage>
        <taxon>Bacteria</taxon>
        <taxon>Bacillati</taxon>
        <taxon>Bacillota</taxon>
        <taxon>Bacilli</taxon>
        <taxon>Bacillales</taxon>
        <taxon>Paenibacillaceae</taxon>
        <taxon>Cohnella</taxon>
    </lineage>
</organism>
<sequence length="69" mass="7976">MLKMDTAERTCLAVELVLTKKHGLKPAEAKRMLQNSVFYQTLQEDPIFVGHRSADFWAKEILDEYSVPH</sequence>
<protein>
    <submittedName>
        <fullName evidence="1">Uncharacterized protein</fullName>
    </submittedName>
</protein>
<dbReference type="Proteomes" id="UP001493487">
    <property type="component" value="Unassembled WGS sequence"/>
</dbReference>
<comment type="caution">
    <text evidence="1">The sequence shown here is derived from an EMBL/GenBank/DDBJ whole genome shotgun (WGS) entry which is preliminary data.</text>
</comment>
<name>A0ABV1L124_9BACL</name>
<accession>A0ABV1L124</accession>
<dbReference type="EMBL" id="JASKHM010000017">
    <property type="protein sequence ID" value="MEQ4485762.1"/>
    <property type="molecule type" value="Genomic_DNA"/>
</dbReference>
<gene>
    <name evidence="1" type="ORF">QJS35_25610</name>
</gene>
<reference evidence="1 2" key="1">
    <citation type="journal article" date="2023" name="Genome Announc.">
        <title>Pan-Genome Analyses of the Genus Cohnella and Proposal of the Novel Species Cohnella silvisoli sp. nov., Isolated from Forest Soil.</title>
        <authorList>
            <person name="Wang C."/>
            <person name="Mao L."/>
            <person name="Bao G."/>
            <person name="Zhu H."/>
        </authorList>
    </citation>
    <scope>NUCLEOTIDE SEQUENCE [LARGE SCALE GENOMIC DNA]</scope>
    <source>
        <strain evidence="1 2">NL03-T5-1</strain>
    </source>
</reference>
<dbReference type="RefSeq" id="WP_232188732.1">
    <property type="nucleotide sequence ID" value="NZ_JAIOAP010000016.1"/>
</dbReference>
<proteinExistence type="predicted"/>
<evidence type="ECO:0000313" key="1">
    <source>
        <dbReference type="EMBL" id="MEQ4485762.1"/>
    </source>
</evidence>
<keyword evidence="2" id="KW-1185">Reference proteome</keyword>
<evidence type="ECO:0000313" key="2">
    <source>
        <dbReference type="Proteomes" id="UP001493487"/>
    </source>
</evidence>